<evidence type="ECO:0000256" key="2">
    <source>
        <dbReference type="ARBA" id="ARBA00004533"/>
    </source>
</evidence>
<dbReference type="EMBL" id="JAAEEH010000006">
    <property type="protein sequence ID" value="NDL66814.1"/>
    <property type="molecule type" value="Genomic_DNA"/>
</dbReference>
<comment type="catalytic activity">
    <reaction evidence="11">
        <text>D-galactose(out) + ATP + H2O = D-galactose(in) + ADP + phosphate + H(+)</text>
        <dbReference type="Rhea" id="RHEA:60156"/>
        <dbReference type="ChEBI" id="CHEBI:4139"/>
        <dbReference type="ChEBI" id="CHEBI:15377"/>
        <dbReference type="ChEBI" id="CHEBI:15378"/>
        <dbReference type="ChEBI" id="CHEBI:30616"/>
        <dbReference type="ChEBI" id="CHEBI:43474"/>
        <dbReference type="ChEBI" id="CHEBI:456216"/>
        <dbReference type="EC" id="7.5.2.11"/>
    </reaction>
</comment>
<feature type="domain" description="ABC transporter" evidence="12">
    <location>
        <begin position="243"/>
        <end position="499"/>
    </location>
</feature>
<dbReference type="GO" id="GO:0005886">
    <property type="term" value="C:plasma membrane"/>
    <property type="evidence" value="ECO:0007669"/>
    <property type="project" value="UniProtKB-SubCell"/>
</dbReference>
<keyword evidence="7 11" id="KW-0547">Nucleotide-binding</keyword>
<dbReference type="InterPro" id="IPR050107">
    <property type="entry name" value="ABC_carbohydrate_import_ATPase"/>
</dbReference>
<evidence type="ECO:0000256" key="11">
    <source>
        <dbReference type="RuleBase" id="RU367029"/>
    </source>
</evidence>
<keyword evidence="6" id="KW-0677">Repeat</keyword>
<evidence type="ECO:0000313" key="13">
    <source>
        <dbReference type="EMBL" id="NDL66814.1"/>
    </source>
</evidence>
<evidence type="ECO:0000256" key="10">
    <source>
        <dbReference type="ARBA" id="ARBA00023136"/>
    </source>
</evidence>
<evidence type="ECO:0000313" key="14">
    <source>
        <dbReference type="Proteomes" id="UP000461585"/>
    </source>
</evidence>
<accession>A0A7X5KLL1</accession>
<gene>
    <name evidence="13" type="ORF">GXN74_03520</name>
</gene>
<dbReference type="InterPro" id="IPR003593">
    <property type="entry name" value="AAA+_ATPase"/>
</dbReference>
<dbReference type="InterPro" id="IPR027417">
    <property type="entry name" value="P-loop_NTPase"/>
</dbReference>
<dbReference type="Pfam" id="PF00005">
    <property type="entry name" value="ABC_tran"/>
    <property type="match status" value="2"/>
</dbReference>
<keyword evidence="14" id="KW-1185">Reference proteome</keyword>
<keyword evidence="3 11" id="KW-0813">Transport</keyword>
<comment type="similarity">
    <text evidence="11">Belongs to the ABC transporter superfamily.</text>
</comment>
<evidence type="ECO:0000256" key="9">
    <source>
        <dbReference type="ARBA" id="ARBA00022967"/>
    </source>
</evidence>
<keyword evidence="4 11" id="KW-1003">Cell membrane</keyword>
<dbReference type="GO" id="GO:0016887">
    <property type="term" value="F:ATP hydrolysis activity"/>
    <property type="evidence" value="ECO:0007669"/>
    <property type="project" value="InterPro"/>
</dbReference>
<comment type="subcellular location">
    <subcellularLocation>
        <location evidence="2">Cell inner membrane</location>
    </subcellularLocation>
    <subcellularLocation>
        <location evidence="1 11">Cell membrane</location>
        <topology evidence="1 11">Peripheral membrane protein</topology>
    </subcellularLocation>
</comment>
<dbReference type="FunFam" id="3.40.50.300:FF:000126">
    <property type="entry name" value="Galactose/methyl galactoside import ATP-binding protein MglA"/>
    <property type="match status" value="1"/>
</dbReference>
<dbReference type="SMART" id="SM00382">
    <property type="entry name" value="AAA"/>
    <property type="match status" value="2"/>
</dbReference>
<protein>
    <recommendedName>
        <fullName evidence="11">Ribose/galactose/methyl galactoside import ATP-binding protein</fullName>
        <ecNumber evidence="11">7.5.2.11</ecNumber>
    </recommendedName>
</protein>
<evidence type="ECO:0000256" key="1">
    <source>
        <dbReference type="ARBA" id="ARBA00004202"/>
    </source>
</evidence>
<dbReference type="EC" id="7.5.2.11" evidence="11"/>
<dbReference type="InterPro" id="IPR003439">
    <property type="entry name" value="ABC_transporter-like_ATP-bd"/>
</dbReference>
<dbReference type="PROSITE" id="PS50893">
    <property type="entry name" value="ABC_TRANSPORTER_2"/>
    <property type="match status" value="2"/>
</dbReference>
<feature type="domain" description="ABC transporter" evidence="12">
    <location>
        <begin position="8"/>
        <end position="244"/>
    </location>
</feature>
<keyword evidence="9 11" id="KW-1278">Translocase</keyword>
<evidence type="ECO:0000256" key="5">
    <source>
        <dbReference type="ARBA" id="ARBA00022597"/>
    </source>
</evidence>
<reference evidence="13 14" key="1">
    <citation type="submission" date="2020-01" db="EMBL/GenBank/DDBJ databases">
        <title>Anaeroalcalibacter tamaniensis gen. nov., sp. nov., moderately halophilic strictly anaerobic fermenter bacterium from mud volcano of Taman peninsula.</title>
        <authorList>
            <person name="Frolova A."/>
            <person name="Merkel A.Y."/>
            <person name="Slobodkin A.I."/>
        </authorList>
    </citation>
    <scope>NUCLEOTIDE SEQUENCE [LARGE SCALE GENOMIC DNA]</scope>
    <source>
        <strain evidence="13 14">F-3ap</strain>
    </source>
</reference>
<evidence type="ECO:0000256" key="3">
    <source>
        <dbReference type="ARBA" id="ARBA00022448"/>
    </source>
</evidence>
<evidence type="ECO:0000256" key="4">
    <source>
        <dbReference type="ARBA" id="ARBA00022475"/>
    </source>
</evidence>
<sequence>MGQSEYLLEMLDITKEFPGVKALKGVTLQIRPHEIHALVGENGAGKSTISKCLMGIYTPTSGKIIFDGEERTNYTIKEAMAFGVSMIHQELSPVRDRSIMSNMFLGREPMTKYGTIDWKKMVEEAKKWLKQVELEVDPRTRMADLSVAQMQMVEIARAISTNAKLIIMDEPTSALTEREVEQLFKIMRKLRSEGTSMVYISHKLDEIYKITDRISVFRDGEYIGTEDSDKLPLDRMIQMMVGREVKDMFPKVQCKIGEPFLEVEDLSHSKFFKNVSFDVRRGEIFGIAGLVGAGRTEVIETIFGILGKSGGVVKLAGKEVNIRNSRDAIKSGMALLTEERRHNGIFPILDIRFNTTVANLQGYINKFGLIDKKKIKEDTDEYIRMIGVKTPSATQLIQYLSGGNQQKVLVARWLLTQPEIIFLDEPTRGIDVGAKSEIHKLIGKLASQGKCVVMISSELPEIMGMSDRIMVMREGEVTGILDNTTNVSQEMLMEYASGVRNDYQ</sequence>
<comment type="caution">
    <text evidence="13">The sequence shown here is derived from an EMBL/GenBank/DDBJ whole genome shotgun (WGS) entry which is preliminary data.</text>
</comment>
<dbReference type="InterPro" id="IPR017871">
    <property type="entry name" value="ABC_transporter-like_CS"/>
</dbReference>
<dbReference type="CDD" id="cd03215">
    <property type="entry name" value="ABC_Carb_Monos_II"/>
    <property type="match status" value="1"/>
</dbReference>
<dbReference type="FunFam" id="3.40.50.300:FF:000127">
    <property type="entry name" value="Ribose import ATP-binding protein RbsA"/>
    <property type="match status" value="1"/>
</dbReference>
<dbReference type="PANTHER" id="PTHR43790">
    <property type="entry name" value="CARBOHYDRATE TRANSPORT ATP-BINDING PROTEIN MG119-RELATED"/>
    <property type="match status" value="1"/>
</dbReference>
<dbReference type="GO" id="GO:0043211">
    <property type="term" value="F:ABC-type carbohydrate transporter activity"/>
    <property type="evidence" value="ECO:0007669"/>
    <property type="project" value="UniProtKB-UniRule"/>
</dbReference>
<dbReference type="GO" id="GO:0015749">
    <property type="term" value="P:monosaccharide transmembrane transport"/>
    <property type="evidence" value="ECO:0007669"/>
    <property type="project" value="UniProtKB-ARBA"/>
</dbReference>
<dbReference type="PANTHER" id="PTHR43790:SF7">
    <property type="entry name" value="GALACTOSE_METHYL GALACTOSIDE IMPORT ATP-BINDING PROTEIN MGLA"/>
    <property type="match status" value="1"/>
</dbReference>
<comment type="function">
    <text evidence="11">Part of an ABC transporter complex involved in carbohydrate import. Could be involved in ribose, galactose and/or methyl galactoside import. Responsible for energy coupling to the transport system.</text>
</comment>
<dbReference type="SUPFAM" id="SSF52540">
    <property type="entry name" value="P-loop containing nucleoside triphosphate hydrolases"/>
    <property type="match status" value="2"/>
</dbReference>
<dbReference type="GO" id="GO:0005524">
    <property type="term" value="F:ATP binding"/>
    <property type="evidence" value="ECO:0007669"/>
    <property type="project" value="UniProtKB-UniRule"/>
</dbReference>
<evidence type="ECO:0000256" key="7">
    <source>
        <dbReference type="ARBA" id="ARBA00022741"/>
    </source>
</evidence>
<organism evidence="13 14">
    <name type="scientific">Anaerotalea alkaliphila</name>
    <dbReference type="NCBI Taxonomy" id="2662126"/>
    <lineage>
        <taxon>Bacteria</taxon>
        <taxon>Bacillati</taxon>
        <taxon>Bacillota</taxon>
        <taxon>Clostridia</taxon>
        <taxon>Eubacteriales</taxon>
        <taxon>Anaerotalea</taxon>
    </lineage>
</organism>
<dbReference type="Gene3D" id="3.40.50.300">
    <property type="entry name" value="P-loop containing nucleotide triphosphate hydrolases"/>
    <property type="match status" value="2"/>
</dbReference>
<evidence type="ECO:0000256" key="6">
    <source>
        <dbReference type="ARBA" id="ARBA00022737"/>
    </source>
</evidence>
<keyword evidence="8 11" id="KW-0067">ATP-binding</keyword>
<name>A0A7X5KLL1_9FIRM</name>
<evidence type="ECO:0000256" key="8">
    <source>
        <dbReference type="ARBA" id="ARBA00022840"/>
    </source>
</evidence>
<dbReference type="PROSITE" id="PS00211">
    <property type="entry name" value="ABC_TRANSPORTER_1"/>
    <property type="match status" value="1"/>
</dbReference>
<keyword evidence="5 11" id="KW-0762">Sugar transport</keyword>
<dbReference type="Proteomes" id="UP000461585">
    <property type="component" value="Unassembled WGS sequence"/>
</dbReference>
<proteinExistence type="inferred from homology"/>
<evidence type="ECO:0000259" key="12">
    <source>
        <dbReference type="PROSITE" id="PS50893"/>
    </source>
</evidence>
<dbReference type="AlphaFoldDB" id="A0A7X5KLL1"/>
<dbReference type="RefSeq" id="WP_162369542.1">
    <property type="nucleotide sequence ID" value="NZ_JAAEEH010000006.1"/>
</dbReference>
<dbReference type="CDD" id="cd03216">
    <property type="entry name" value="ABC_Carb_Monos_I"/>
    <property type="match status" value="1"/>
</dbReference>
<keyword evidence="10 11" id="KW-0472">Membrane</keyword>